<dbReference type="Gene3D" id="2.60.40.10">
    <property type="entry name" value="Immunoglobulins"/>
    <property type="match status" value="1"/>
</dbReference>
<comment type="subcellular location">
    <subcellularLocation>
        <location evidence="2">Secreted</location>
    </subcellularLocation>
</comment>
<keyword evidence="11" id="KW-0326">Glycosidase</keyword>
<evidence type="ECO:0000313" key="20">
    <source>
        <dbReference type="Proteomes" id="UP000248423"/>
    </source>
</evidence>
<dbReference type="Pfam" id="PF14310">
    <property type="entry name" value="Fn3-like"/>
    <property type="match status" value="1"/>
</dbReference>
<name>A0A319E5R3_ASPSB</name>
<dbReference type="InterPro" id="IPR036962">
    <property type="entry name" value="Glyco_hydro_3_N_sf"/>
</dbReference>
<evidence type="ECO:0000256" key="3">
    <source>
        <dbReference type="ARBA" id="ARBA00004987"/>
    </source>
</evidence>
<dbReference type="GO" id="GO:0005576">
    <property type="term" value="C:extracellular region"/>
    <property type="evidence" value="ECO:0007669"/>
    <property type="project" value="UniProtKB-SubCell"/>
</dbReference>
<dbReference type="InterPro" id="IPR050288">
    <property type="entry name" value="Cellulose_deg_GH3"/>
</dbReference>
<keyword evidence="9" id="KW-0325">Glycoprotein</keyword>
<keyword evidence="7" id="KW-0378">Hydrolase</keyword>
<dbReference type="SUPFAM" id="SSF51445">
    <property type="entry name" value="(Trans)glycosidases"/>
    <property type="match status" value="1"/>
</dbReference>
<dbReference type="SMART" id="SM00758">
    <property type="entry name" value="PA14"/>
    <property type="match status" value="1"/>
</dbReference>
<organism evidence="19 20">
    <name type="scientific">Aspergillus sclerotiicarbonarius (strain CBS 121057 / IBT 28362)</name>
    <dbReference type="NCBI Taxonomy" id="1448318"/>
    <lineage>
        <taxon>Eukaryota</taxon>
        <taxon>Fungi</taxon>
        <taxon>Dikarya</taxon>
        <taxon>Ascomycota</taxon>
        <taxon>Pezizomycotina</taxon>
        <taxon>Eurotiomycetes</taxon>
        <taxon>Eurotiomycetidae</taxon>
        <taxon>Eurotiales</taxon>
        <taxon>Aspergillaceae</taxon>
        <taxon>Aspergillus</taxon>
        <taxon>Aspergillus subgen. Circumdati</taxon>
    </lineage>
</organism>
<proteinExistence type="inferred from homology"/>
<comment type="similarity">
    <text evidence="4">Belongs to the glycosyl hydrolase 3 family.</text>
</comment>
<dbReference type="EMBL" id="KZ826379">
    <property type="protein sequence ID" value="PYI03555.1"/>
    <property type="molecule type" value="Genomic_DNA"/>
</dbReference>
<evidence type="ECO:0000256" key="6">
    <source>
        <dbReference type="ARBA" id="ARBA00022525"/>
    </source>
</evidence>
<comment type="pathway">
    <text evidence="3">Glycan metabolism; cellulose degradation.</text>
</comment>
<evidence type="ECO:0000256" key="7">
    <source>
        <dbReference type="ARBA" id="ARBA00022801"/>
    </source>
</evidence>
<dbReference type="OrthoDB" id="47059at2759"/>
<evidence type="ECO:0000256" key="4">
    <source>
        <dbReference type="ARBA" id="ARBA00005336"/>
    </source>
</evidence>
<dbReference type="Pfam" id="PF01915">
    <property type="entry name" value="Glyco_hydro_3_C"/>
    <property type="match status" value="1"/>
</dbReference>
<dbReference type="Gene3D" id="3.40.50.1700">
    <property type="entry name" value="Glycoside hydrolase family 3 C-terminal domain"/>
    <property type="match status" value="1"/>
</dbReference>
<protein>
    <recommendedName>
        <fullName evidence="14">Probable beta-glucosidase H</fullName>
        <ecNumber evidence="5">3.2.1.21</ecNumber>
    </recommendedName>
    <alternativeName>
        <fullName evidence="15">Beta-D-glucoside glucohydrolase H</fullName>
    </alternativeName>
    <alternativeName>
        <fullName evidence="16">Cellobiase H</fullName>
    </alternativeName>
    <alternativeName>
        <fullName evidence="17">Gentiobiase H</fullName>
    </alternativeName>
</protein>
<dbReference type="Gene3D" id="2.60.120.260">
    <property type="entry name" value="Galactose-binding domain-like"/>
    <property type="match status" value="1"/>
</dbReference>
<keyword evidence="8" id="KW-0136">Cellulose degradation</keyword>
<dbReference type="PANTHER" id="PTHR42715">
    <property type="entry name" value="BETA-GLUCOSIDASE"/>
    <property type="match status" value="1"/>
</dbReference>
<dbReference type="InterPro" id="IPR011658">
    <property type="entry name" value="PA14_dom"/>
</dbReference>
<dbReference type="PANTHER" id="PTHR42715:SF17">
    <property type="entry name" value="BETA-GLUCOSIDASE H-RELATED"/>
    <property type="match status" value="1"/>
</dbReference>
<dbReference type="Pfam" id="PF07691">
    <property type="entry name" value="PA14"/>
    <property type="match status" value="1"/>
</dbReference>
<evidence type="ECO:0000256" key="5">
    <source>
        <dbReference type="ARBA" id="ARBA00012744"/>
    </source>
</evidence>
<dbReference type="PRINTS" id="PR00133">
    <property type="entry name" value="GLHYDRLASE3"/>
</dbReference>
<dbReference type="EC" id="3.2.1.21" evidence="5"/>
<keyword evidence="6" id="KW-0964">Secreted</keyword>
<keyword evidence="20" id="KW-1185">Reference proteome</keyword>
<evidence type="ECO:0000256" key="1">
    <source>
        <dbReference type="ARBA" id="ARBA00000448"/>
    </source>
</evidence>
<evidence type="ECO:0000256" key="12">
    <source>
        <dbReference type="ARBA" id="ARBA00023326"/>
    </source>
</evidence>
<keyword evidence="10" id="KW-0119">Carbohydrate metabolism</keyword>
<dbReference type="InterPro" id="IPR026891">
    <property type="entry name" value="Fn3-like"/>
</dbReference>
<evidence type="ECO:0000256" key="17">
    <source>
        <dbReference type="ARBA" id="ARBA00041806"/>
    </source>
</evidence>
<sequence length="829" mass="91234">MSDIENTISKLSLHEKISLLSGCDFWHTTALPHHKIRSIRFSDGPNGIRGTRFFAGVPAACIPCGTALGATWGKELLYQAGELLGKECIAKGAHARLGPTINIQRSPLGGRGFESYSEDPYLSGALASCSIRGCQSTGVQAVVKHFVCNDQENERRAVDTLVTPRALREIYARPFQIAARDAEPAGLMTAYNKDNGCHVSESRELLQEMIREEWGWDPLMVSDWFGTYSSEKAITAGLDLEMPGKTRYRGSLIEFAVASRLITEATINKSVRRVLKFVERARQLEVADEEGSRDCPEDRKLLRQLAANGAVLLKNEDAILPLTPKNGATIAVIGSHAKYTPINGGGSASLDPYYRVSILDGIKRAVGDGVSIHWEMGVFAQKMLPIVDSLISHPENPAGGVIRFYNEPWDGPATTRELICQEPLKDLYFQLMDYNRNPKLNYDLFYATVETDFVPDVSGLWEFGLTVCGTADLYVDNKLVIDNTNNQIAGEAFFRKGKKERVAEISLQAGQSYRLRIEFGSAKTSRLMQVGVVSFGGGGARLGAKPVSDVHEGIRKATEAAARADHVIVCVGLNSDYESDGHDRQHMDLPPNVDELVKRVLEVHPNAVIVNQSGTPVSMPWTSTAKSILQAWYGGNETGNGIADVLFGEVNPSGKLPLTWPVQMEDNPSYGNFGAVSGRVLYGEDIYVGYRHYDLVKKRPLFCFGHGLSYTEFELGQLEIAGNQIRLAVTNTGPRNGATAVQIYISARNSSVPRAPRSLVAFEKVSLEAGTSQLLTTSVDKYATSFWDESESMWRDEVGEYEIQIGFSSRDIRLRGIYRVETSKLWPGL</sequence>
<evidence type="ECO:0000259" key="18">
    <source>
        <dbReference type="PROSITE" id="PS51820"/>
    </source>
</evidence>
<evidence type="ECO:0000256" key="16">
    <source>
        <dbReference type="ARBA" id="ARBA00041602"/>
    </source>
</evidence>
<evidence type="ECO:0000313" key="19">
    <source>
        <dbReference type="EMBL" id="PYI03555.1"/>
    </source>
</evidence>
<comment type="function">
    <text evidence="13">Beta-glucosidases are one of a number of cellulolytic enzymes involved in the degradation of cellulosic biomass. Catalyzes the last step releasing glucose from the inhibitory cellobiose.</text>
</comment>
<evidence type="ECO:0000256" key="15">
    <source>
        <dbReference type="ARBA" id="ARBA00041278"/>
    </source>
</evidence>
<dbReference type="GO" id="GO:0008422">
    <property type="term" value="F:beta-glucosidase activity"/>
    <property type="evidence" value="ECO:0007669"/>
    <property type="project" value="UniProtKB-EC"/>
</dbReference>
<evidence type="ECO:0000256" key="11">
    <source>
        <dbReference type="ARBA" id="ARBA00023295"/>
    </source>
</evidence>
<evidence type="ECO:0000256" key="14">
    <source>
        <dbReference type="ARBA" id="ARBA00039581"/>
    </source>
</evidence>
<dbReference type="PROSITE" id="PS51820">
    <property type="entry name" value="PA14"/>
    <property type="match status" value="1"/>
</dbReference>
<dbReference type="InterPro" id="IPR001764">
    <property type="entry name" value="Glyco_hydro_3_N"/>
</dbReference>
<dbReference type="SUPFAM" id="SSF52279">
    <property type="entry name" value="Beta-D-glucan exohydrolase, C-terminal domain"/>
    <property type="match status" value="1"/>
</dbReference>
<feature type="domain" description="PA14" evidence="18">
    <location>
        <begin position="395"/>
        <end position="558"/>
    </location>
</feature>
<evidence type="ECO:0000256" key="8">
    <source>
        <dbReference type="ARBA" id="ARBA00023001"/>
    </source>
</evidence>
<dbReference type="STRING" id="1448318.A0A319E5R3"/>
<comment type="catalytic activity">
    <reaction evidence="1">
        <text>Hydrolysis of terminal, non-reducing beta-D-glucosyl residues with release of beta-D-glucose.</text>
        <dbReference type="EC" id="3.2.1.21"/>
    </reaction>
</comment>
<dbReference type="VEuPathDB" id="FungiDB:BO78DRAFT_322471"/>
<evidence type="ECO:0000256" key="10">
    <source>
        <dbReference type="ARBA" id="ARBA00023277"/>
    </source>
</evidence>
<dbReference type="InterPro" id="IPR036881">
    <property type="entry name" value="Glyco_hydro_3_C_sf"/>
</dbReference>
<dbReference type="AlphaFoldDB" id="A0A319E5R3"/>
<gene>
    <name evidence="19" type="ORF">BO78DRAFT_322471</name>
</gene>
<dbReference type="Pfam" id="PF00933">
    <property type="entry name" value="Glyco_hydro_3"/>
    <property type="match status" value="1"/>
</dbReference>
<keyword evidence="12" id="KW-0624">Polysaccharide degradation</keyword>
<dbReference type="Gene3D" id="3.20.20.300">
    <property type="entry name" value="Glycoside hydrolase, family 3, N-terminal domain"/>
    <property type="match status" value="1"/>
</dbReference>
<dbReference type="FunFam" id="3.20.20.300:FF:000006">
    <property type="entry name" value="Beta-glucosidase H"/>
    <property type="match status" value="1"/>
</dbReference>
<accession>A0A319E5R3</accession>
<dbReference type="Proteomes" id="UP000248423">
    <property type="component" value="Unassembled WGS sequence"/>
</dbReference>
<evidence type="ECO:0000256" key="13">
    <source>
        <dbReference type="ARBA" id="ARBA00024983"/>
    </source>
</evidence>
<dbReference type="InterPro" id="IPR037524">
    <property type="entry name" value="PA14/GLEYA"/>
</dbReference>
<dbReference type="GO" id="GO:0030245">
    <property type="term" value="P:cellulose catabolic process"/>
    <property type="evidence" value="ECO:0007669"/>
    <property type="project" value="UniProtKB-UniPathway"/>
</dbReference>
<dbReference type="UniPathway" id="UPA00696"/>
<dbReference type="SMART" id="SM01217">
    <property type="entry name" value="Fn3_like"/>
    <property type="match status" value="1"/>
</dbReference>
<dbReference type="InterPro" id="IPR013783">
    <property type="entry name" value="Ig-like_fold"/>
</dbReference>
<reference evidence="19 20" key="1">
    <citation type="submission" date="2018-02" db="EMBL/GenBank/DDBJ databases">
        <title>The genomes of Aspergillus section Nigri reveals drivers in fungal speciation.</title>
        <authorList>
            <consortium name="DOE Joint Genome Institute"/>
            <person name="Vesth T.C."/>
            <person name="Nybo J."/>
            <person name="Theobald S."/>
            <person name="Brandl J."/>
            <person name="Frisvad J.C."/>
            <person name="Nielsen K.F."/>
            <person name="Lyhne E.K."/>
            <person name="Kogle M.E."/>
            <person name="Kuo A."/>
            <person name="Riley R."/>
            <person name="Clum A."/>
            <person name="Nolan M."/>
            <person name="Lipzen A."/>
            <person name="Salamov A."/>
            <person name="Henrissat B."/>
            <person name="Wiebenga A."/>
            <person name="De vries R.P."/>
            <person name="Grigoriev I.V."/>
            <person name="Mortensen U.H."/>
            <person name="Andersen M.R."/>
            <person name="Baker S.E."/>
        </authorList>
    </citation>
    <scope>NUCLEOTIDE SEQUENCE [LARGE SCALE GENOMIC DNA]</scope>
    <source>
        <strain evidence="19 20">CBS 121057</strain>
    </source>
</reference>
<dbReference type="InterPro" id="IPR017853">
    <property type="entry name" value="GH"/>
</dbReference>
<dbReference type="InterPro" id="IPR002772">
    <property type="entry name" value="Glyco_hydro_3_C"/>
</dbReference>
<evidence type="ECO:0000256" key="9">
    <source>
        <dbReference type="ARBA" id="ARBA00023180"/>
    </source>
</evidence>
<evidence type="ECO:0000256" key="2">
    <source>
        <dbReference type="ARBA" id="ARBA00004613"/>
    </source>
</evidence>